<dbReference type="WBParaSite" id="HPBE_0000794901-mRNA-1">
    <property type="protein sequence ID" value="HPBE_0000794901-mRNA-1"/>
    <property type="gene ID" value="HPBE_0000794901"/>
</dbReference>
<sequence>MRFADTHCATATTDWIPRDVKKTLGRPPTPWSEFFVRALNDRYDALHVPRARRTHWTTLARDRDEWRRCSRPLELVDDQRNDR</sequence>
<keyword evidence="2" id="KW-1185">Reference proteome</keyword>
<accession>A0A3P8BNF5</accession>
<dbReference type="AlphaFoldDB" id="A0A183FL57"/>
<accession>A0A183FL57</accession>
<name>A0A183FL57_HELPZ</name>
<protein>
    <submittedName>
        <fullName evidence="3">DUF3631 domain-containing protein</fullName>
    </submittedName>
</protein>
<gene>
    <name evidence="1" type="ORF">HPBE_LOCUS7950</name>
</gene>
<dbReference type="EMBL" id="UZAH01026015">
    <property type="protein sequence ID" value="VDO74275.1"/>
    <property type="molecule type" value="Genomic_DNA"/>
</dbReference>
<evidence type="ECO:0000313" key="1">
    <source>
        <dbReference type="EMBL" id="VDO74275.1"/>
    </source>
</evidence>
<reference evidence="1 2" key="1">
    <citation type="submission" date="2018-11" db="EMBL/GenBank/DDBJ databases">
        <authorList>
            <consortium name="Pathogen Informatics"/>
        </authorList>
    </citation>
    <scope>NUCLEOTIDE SEQUENCE [LARGE SCALE GENOMIC DNA]</scope>
</reference>
<proteinExistence type="predicted"/>
<evidence type="ECO:0000313" key="2">
    <source>
        <dbReference type="Proteomes" id="UP000050761"/>
    </source>
</evidence>
<organism evidence="2 3">
    <name type="scientific">Heligmosomoides polygyrus</name>
    <name type="common">Parasitic roundworm</name>
    <dbReference type="NCBI Taxonomy" id="6339"/>
    <lineage>
        <taxon>Eukaryota</taxon>
        <taxon>Metazoa</taxon>
        <taxon>Ecdysozoa</taxon>
        <taxon>Nematoda</taxon>
        <taxon>Chromadorea</taxon>
        <taxon>Rhabditida</taxon>
        <taxon>Rhabditina</taxon>
        <taxon>Rhabditomorpha</taxon>
        <taxon>Strongyloidea</taxon>
        <taxon>Heligmosomidae</taxon>
        <taxon>Heligmosomoides</taxon>
    </lineage>
</organism>
<reference evidence="3" key="2">
    <citation type="submission" date="2019-09" db="UniProtKB">
        <authorList>
            <consortium name="WormBaseParasite"/>
        </authorList>
    </citation>
    <scope>IDENTIFICATION</scope>
</reference>
<dbReference type="Proteomes" id="UP000050761">
    <property type="component" value="Unassembled WGS sequence"/>
</dbReference>
<evidence type="ECO:0000313" key="3">
    <source>
        <dbReference type="WBParaSite" id="HPBE_0000794901-mRNA-1"/>
    </source>
</evidence>
<dbReference type="OrthoDB" id="5815649at2759"/>